<keyword evidence="2" id="KW-1185">Reference proteome</keyword>
<protein>
    <submittedName>
        <fullName evidence="1">Uncharacterized protein</fullName>
    </submittedName>
</protein>
<gene>
    <name evidence="1" type="ORF">LTR36_002705</name>
</gene>
<comment type="caution">
    <text evidence="1">The sequence shown here is derived from an EMBL/GenBank/DDBJ whole genome shotgun (WGS) entry which is preliminary data.</text>
</comment>
<dbReference type="InterPro" id="IPR032675">
    <property type="entry name" value="LRR_dom_sf"/>
</dbReference>
<evidence type="ECO:0000313" key="2">
    <source>
        <dbReference type="Proteomes" id="UP001324427"/>
    </source>
</evidence>
<evidence type="ECO:0000313" key="1">
    <source>
        <dbReference type="EMBL" id="KAK4545751.1"/>
    </source>
</evidence>
<dbReference type="Proteomes" id="UP001324427">
    <property type="component" value="Unassembled WGS sequence"/>
</dbReference>
<dbReference type="EMBL" id="JAVFHQ010000018">
    <property type="protein sequence ID" value="KAK4545751.1"/>
    <property type="molecule type" value="Genomic_DNA"/>
</dbReference>
<dbReference type="AlphaFoldDB" id="A0AAV9JKI4"/>
<proteinExistence type="predicted"/>
<name>A0AAV9JKI4_9PEZI</name>
<accession>A0AAV9JKI4</accession>
<organism evidence="1 2">
    <name type="scientific">Oleoguttula mirabilis</name>
    <dbReference type="NCBI Taxonomy" id="1507867"/>
    <lineage>
        <taxon>Eukaryota</taxon>
        <taxon>Fungi</taxon>
        <taxon>Dikarya</taxon>
        <taxon>Ascomycota</taxon>
        <taxon>Pezizomycotina</taxon>
        <taxon>Dothideomycetes</taxon>
        <taxon>Dothideomycetidae</taxon>
        <taxon>Mycosphaerellales</taxon>
        <taxon>Teratosphaeriaceae</taxon>
        <taxon>Oleoguttula</taxon>
    </lineage>
</organism>
<dbReference type="Gene3D" id="3.80.10.10">
    <property type="entry name" value="Ribonuclease Inhibitor"/>
    <property type="match status" value="1"/>
</dbReference>
<reference evidence="1 2" key="1">
    <citation type="submission" date="2021-11" db="EMBL/GenBank/DDBJ databases">
        <title>Black yeast isolated from Biological Soil Crust.</title>
        <authorList>
            <person name="Kurbessoian T."/>
        </authorList>
    </citation>
    <scope>NUCLEOTIDE SEQUENCE [LARGE SCALE GENOMIC DNA]</scope>
    <source>
        <strain evidence="1 2">CCFEE 5522</strain>
    </source>
</reference>
<sequence>MASFQDLTAELVDLVVFHFDGPSLCAFRLTSHEGYERSYREYARRIAEVRWLVTPHSLDALHKVSQDDRLARKIRTLRLGMHYLEYAGPSQTSTEELHDAEGDADACLAVAKRRQRYTEYLEAQDAFRHGDDLAMLTSTLSRLHSVDRIEVGELYGGSMDQYTPCYGMKTLEKQTGMHYHSISNLDQSMGDNEDGLAHDFKIVLQALALLRKPIKELLVFRSHFNRQPGGLGGLHVSRMPALEGCFADGLKAAFSHLRSLKMLLQHWEGEPRVRETWSRWLPDFLALMPTLQHASLTFEGLMMRDSPRSHSVQAFETLAQRATMPHLTKLELGNCCVTPEGIRNLLNRHSETLTNISLNRVFLIRGAWRKDVFGELKRSIGAFKVAWLMEASSWLSRRDRVVFFSDKGLDGCEQCRRNVRRLAMEVDEHISKTLTREEERGEVEFKYRRVEDFNR</sequence>